<evidence type="ECO:0000313" key="1">
    <source>
        <dbReference type="EMBL" id="KAE8151219.1"/>
    </source>
</evidence>
<reference evidence="1 2" key="1">
    <citation type="submission" date="2019-04" db="EMBL/GenBank/DDBJ databases">
        <title>Friends and foes A comparative genomics study of 23 Aspergillus species from section Flavi.</title>
        <authorList>
            <consortium name="DOE Joint Genome Institute"/>
            <person name="Kjaerbolling I."/>
            <person name="Vesth T."/>
            <person name="Frisvad J.C."/>
            <person name="Nybo J.L."/>
            <person name="Theobald S."/>
            <person name="Kildgaard S."/>
            <person name="Isbrandt T."/>
            <person name="Kuo A."/>
            <person name="Sato A."/>
            <person name="Lyhne E.K."/>
            <person name="Kogle M.E."/>
            <person name="Wiebenga A."/>
            <person name="Kun R.S."/>
            <person name="Lubbers R.J."/>
            <person name="Makela M.R."/>
            <person name="Barry K."/>
            <person name="Chovatia M."/>
            <person name="Clum A."/>
            <person name="Daum C."/>
            <person name="Haridas S."/>
            <person name="He G."/>
            <person name="LaButti K."/>
            <person name="Lipzen A."/>
            <person name="Mondo S."/>
            <person name="Riley R."/>
            <person name="Salamov A."/>
            <person name="Simmons B.A."/>
            <person name="Magnuson J.K."/>
            <person name="Henrissat B."/>
            <person name="Mortensen U.H."/>
            <person name="Larsen T.O."/>
            <person name="Devries R.P."/>
            <person name="Grigoriev I.V."/>
            <person name="Machida M."/>
            <person name="Baker S.E."/>
            <person name="Andersen M.R."/>
        </authorList>
    </citation>
    <scope>NUCLEOTIDE SEQUENCE [LARGE SCALE GENOMIC DNA]</scope>
    <source>
        <strain evidence="1 2">IBT 18842</strain>
    </source>
</reference>
<evidence type="ECO:0000313" key="2">
    <source>
        <dbReference type="Proteomes" id="UP000325780"/>
    </source>
</evidence>
<protein>
    <submittedName>
        <fullName evidence="1">Uncharacterized protein</fullName>
    </submittedName>
</protein>
<gene>
    <name evidence="1" type="ORF">BDV25DRAFT_153105</name>
</gene>
<dbReference type="Proteomes" id="UP000325780">
    <property type="component" value="Unassembled WGS sequence"/>
</dbReference>
<organism evidence="1 2">
    <name type="scientific">Aspergillus avenaceus</name>
    <dbReference type="NCBI Taxonomy" id="36643"/>
    <lineage>
        <taxon>Eukaryota</taxon>
        <taxon>Fungi</taxon>
        <taxon>Dikarya</taxon>
        <taxon>Ascomycota</taxon>
        <taxon>Pezizomycotina</taxon>
        <taxon>Eurotiomycetes</taxon>
        <taxon>Eurotiomycetidae</taxon>
        <taxon>Eurotiales</taxon>
        <taxon>Aspergillaceae</taxon>
        <taxon>Aspergillus</taxon>
        <taxon>Aspergillus subgen. Circumdati</taxon>
    </lineage>
</organism>
<dbReference type="EMBL" id="ML742076">
    <property type="protein sequence ID" value="KAE8151219.1"/>
    <property type="molecule type" value="Genomic_DNA"/>
</dbReference>
<dbReference type="OrthoDB" id="4755622at2759"/>
<proteinExistence type="predicted"/>
<keyword evidence="2" id="KW-1185">Reference proteome</keyword>
<sequence length="140" mass="16052">MANTNRGLDENDPFRQLRYLPPPFLDHYHHSTGDQQLLHPRPVRPFPGPGHLVGFLSFGKHSWFLSRSDSAPRVMLERGTKPYHDIPSTKGCTEEWAWLLRLPRTAARQSRSLRTPSMVCQRGMCTGGSMILFLRDGELR</sequence>
<accession>A0A5N6TYR4</accession>
<dbReference type="AlphaFoldDB" id="A0A5N6TYR4"/>
<name>A0A5N6TYR4_ASPAV</name>